<dbReference type="AlphaFoldDB" id="A0A835S0S1"/>
<feature type="region of interest" description="Disordered" evidence="1">
    <location>
        <begin position="1"/>
        <end position="25"/>
    </location>
</feature>
<evidence type="ECO:0000256" key="1">
    <source>
        <dbReference type="SAM" id="MobiDB-lite"/>
    </source>
</evidence>
<keyword evidence="2" id="KW-1133">Transmembrane helix</keyword>
<accession>A0A835S0S1</accession>
<feature type="transmembrane region" description="Helical" evidence="2">
    <location>
        <begin position="73"/>
        <end position="92"/>
    </location>
</feature>
<evidence type="ECO:0000313" key="3">
    <source>
        <dbReference type="EMBL" id="KAG0495468.1"/>
    </source>
</evidence>
<keyword evidence="4" id="KW-1185">Reference proteome</keyword>
<gene>
    <name evidence="3" type="ORF">HPP92_000159</name>
</gene>
<keyword evidence="2" id="KW-0812">Transmembrane</keyword>
<keyword evidence="2" id="KW-0472">Membrane</keyword>
<evidence type="ECO:0000256" key="2">
    <source>
        <dbReference type="SAM" id="Phobius"/>
    </source>
</evidence>
<evidence type="ECO:0000313" key="4">
    <source>
        <dbReference type="Proteomes" id="UP000636800"/>
    </source>
</evidence>
<proteinExistence type="predicted"/>
<comment type="caution">
    <text evidence="3">The sequence shown here is derived from an EMBL/GenBank/DDBJ whole genome shotgun (WGS) entry which is preliminary data.</text>
</comment>
<organism evidence="3 4">
    <name type="scientific">Vanilla planifolia</name>
    <name type="common">Vanilla</name>
    <dbReference type="NCBI Taxonomy" id="51239"/>
    <lineage>
        <taxon>Eukaryota</taxon>
        <taxon>Viridiplantae</taxon>
        <taxon>Streptophyta</taxon>
        <taxon>Embryophyta</taxon>
        <taxon>Tracheophyta</taxon>
        <taxon>Spermatophyta</taxon>
        <taxon>Magnoliopsida</taxon>
        <taxon>Liliopsida</taxon>
        <taxon>Asparagales</taxon>
        <taxon>Orchidaceae</taxon>
        <taxon>Vanilloideae</taxon>
        <taxon>Vanilleae</taxon>
        <taxon>Vanilla</taxon>
    </lineage>
</organism>
<dbReference type="Proteomes" id="UP000636800">
    <property type="component" value="Chromosome 1"/>
</dbReference>
<sequence length="147" mass="16201">MQHGRNRLPTGGHLHLKGSPPLRFSEPEEIPMVDKAVDAAWKKQTSNRRPSAFEASVCLADNYKSPGDSKVHILAYVITLVMTLLPLLRTIASNVTKKLQSRTCGSNRHEAGLVEHSAPKLLQPTNTAHLRSCRNRALICSEEAGRT</sequence>
<reference evidence="3 4" key="1">
    <citation type="journal article" date="2020" name="Nat. Food">
        <title>A phased Vanilla planifolia genome enables genetic improvement of flavour and production.</title>
        <authorList>
            <person name="Hasing T."/>
            <person name="Tang H."/>
            <person name="Brym M."/>
            <person name="Khazi F."/>
            <person name="Huang T."/>
            <person name="Chambers A.H."/>
        </authorList>
    </citation>
    <scope>NUCLEOTIDE SEQUENCE [LARGE SCALE GENOMIC DNA]</scope>
    <source>
        <tissue evidence="3">Leaf</tissue>
    </source>
</reference>
<dbReference type="EMBL" id="JADCNL010000001">
    <property type="protein sequence ID" value="KAG0495468.1"/>
    <property type="molecule type" value="Genomic_DNA"/>
</dbReference>
<protein>
    <submittedName>
        <fullName evidence="3">Uncharacterized protein</fullName>
    </submittedName>
</protein>
<name>A0A835S0S1_VANPL</name>